<gene>
    <name evidence="5" type="ORF">B4U80_04420</name>
</gene>
<accession>A0A443S5Q6</accession>
<dbReference type="EMBL" id="NCKV01007682">
    <property type="protein sequence ID" value="RWS22872.1"/>
    <property type="molecule type" value="Genomic_DNA"/>
</dbReference>
<comment type="similarity">
    <text evidence="1">Belongs to the FGGY kinase family.</text>
</comment>
<dbReference type="PANTHER" id="PTHR10196:SF67">
    <property type="entry name" value="SEDOHEPTULOKINASE"/>
    <property type="match status" value="1"/>
</dbReference>
<name>A0A443S5Q6_9ACAR</name>
<dbReference type="VEuPathDB" id="VectorBase:LDEU009168"/>
<dbReference type="CDD" id="cd07777">
    <property type="entry name" value="ASKHA_NBD_FGGY_SHK"/>
    <property type="match status" value="1"/>
</dbReference>
<evidence type="ECO:0000256" key="2">
    <source>
        <dbReference type="ARBA" id="ARBA00022679"/>
    </source>
</evidence>
<dbReference type="Pfam" id="PF00370">
    <property type="entry name" value="FGGY_N"/>
    <property type="match status" value="1"/>
</dbReference>
<dbReference type="InterPro" id="IPR018484">
    <property type="entry name" value="FGGY_N"/>
</dbReference>
<keyword evidence="6" id="KW-1185">Reference proteome</keyword>
<evidence type="ECO:0000259" key="4">
    <source>
        <dbReference type="Pfam" id="PF00370"/>
    </source>
</evidence>
<organism evidence="5 6">
    <name type="scientific">Leptotrombidium deliense</name>
    <dbReference type="NCBI Taxonomy" id="299467"/>
    <lineage>
        <taxon>Eukaryota</taxon>
        <taxon>Metazoa</taxon>
        <taxon>Ecdysozoa</taxon>
        <taxon>Arthropoda</taxon>
        <taxon>Chelicerata</taxon>
        <taxon>Arachnida</taxon>
        <taxon>Acari</taxon>
        <taxon>Acariformes</taxon>
        <taxon>Trombidiformes</taxon>
        <taxon>Prostigmata</taxon>
        <taxon>Anystina</taxon>
        <taxon>Parasitengona</taxon>
        <taxon>Trombiculoidea</taxon>
        <taxon>Trombiculidae</taxon>
        <taxon>Leptotrombidium</taxon>
    </lineage>
</organism>
<evidence type="ECO:0000256" key="3">
    <source>
        <dbReference type="ARBA" id="ARBA00022777"/>
    </source>
</evidence>
<protein>
    <recommendedName>
        <fullName evidence="4">Carbohydrate kinase FGGY N-terminal domain-containing protein</fullName>
    </recommendedName>
</protein>
<dbReference type="PANTHER" id="PTHR10196">
    <property type="entry name" value="SUGAR KINASE"/>
    <property type="match status" value="1"/>
</dbReference>
<feature type="non-terminal residue" evidence="5">
    <location>
        <position position="311"/>
    </location>
</feature>
<feature type="domain" description="Carbohydrate kinase FGGY N-terminal" evidence="4">
    <location>
        <begin position="7"/>
        <end position="253"/>
    </location>
</feature>
<dbReference type="SUPFAM" id="SSF53067">
    <property type="entry name" value="Actin-like ATPase domain"/>
    <property type="match status" value="1"/>
</dbReference>
<evidence type="ECO:0000256" key="1">
    <source>
        <dbReference type="ARBA" id="ARBA00009156"/>
    </source>
</evidence>
<dbReference type="Proteomes" id="UP000288716">
    <property type="component" value="Unassembled WGS sequence"/>
</dbReference>
<evidence type="ECO:0000313" key="6">
    <source>
        <dbReference type="Proteomes" id="UP000288716"/>
    </source>
</evidence>
<dbReference type="InterPro" id="IPR043129">
    <property type="entry name" value="ATPase_NBD"/>
</dbReference>
<reference evidence="5 6" key="1">
    <citation type="journal article" date="2018" name="Gigascience">
        <title>Genomes of trombidid mites reveal novel predicted allergens and laterally-transferred genes associated with secondary metabolism.</title>
        <authorList>
            <person name="Dong X."/>
            <person name="Chaisiri K."/>
            <person name="Xia D."/>
            <person name="Armstrong S.D."/>
            <person name="Fang Y."/>
            <person name="Donnelly M.J."/>
            <person name="Kadowaki T."/>
            <person name="McGarry J.W."/>
            <person name="Darby A.C."/>
            <person name="Makepeace B.L."/>
        </authorList>
    </citation>
    <scope>NUCLEOTIDE SEQUENCE [LARGE SCALE GENOMIC DNA]</scope>
    <source>
        <strain evidence="5">UoL-UT</strain>
    </source>
</reference>
<evidence type="ECO:0000313" key="5">
    <source>
        <dbReference type="EMBL" id="RWS22872.1"/>
    </source>
</evidence>
<keyword evidence="3" id="KW-0418">Kinase</keyword>
<proteinExistence type="inferred from homology"/>
<sequence length="311" mass="34949">MECNNFILGIDIGTSSVKMSLIDERTLQVKESKCCSYEFNSKNENNNFAQQNAESILNAIQSTLNSFSTGFAQHVKCIAICGQMHGVILWQKNAYKYDAVSNKYIIDTTKVSDLYTWQDKRCDEQFLQSLPESSVRVATGYGCATIFWLLRNQKEFLAKFNACGTIMDFVVTMICDLQTGVISLQNAASFGFCDPTTKTWNIASYSLQKANFPVDILPQIVNAETFHLSLANKWLSIPSKTKVFVAFGDTQCAVYSAIRNRTEIAVQSLKQIEVLNAGTSMQLCLSMTDKNKINVNLDSIDLFPYFENKFL</sequence>
<dbReference type="STRING" id="299467.A0A443S5Q6"/>
<comment type="caution">
    <text evidence="5">The sequence shown here is derived from an EMBL/GenBank/DDBJ whole genome shotgun (WGS) entry which is preliminary data.</text>
</comment>
<dbReference type="GO" id="GO:0005829">
    <property type="term" value="C:cytosol"/>
    <property type="evidence" value="ECO:0007669"/>
    <property type="project" value="TreeGrafter"/>
</dbReference>
<dbReference type="AlphaFoldDB" id="A0A443S5Q6"/>
<keyword evidence="2" id="KW-0808">Transferase</keyword>
<dbReference type="Gene3D" id="3.30.420.40">
    <property type="match status" value="1"/>
</dbReference>
<dbReference type="GO" id="GO:0050277">
    <property type="term" value="F:sedoheptulokinase activity"/>
    <property type="evidence" value="ECO:0007669"/>
    <property type="project" value="TreeGrafter"/>
</dbReference>
<dbReference type="GO" id="GO:0006071">
    <property type="term" value="P:glycerol metabolic process"/>
    <property type="evidence" value="ECO:0007669"/>
    <property type="project" value="TreeGrafter"/>
</dbReference>
<dbReference type="OrthoDB" id="10264182at2759"/>